<dbReference type="PANTHER" id="PTHR40124:SF1">
    <property type="entry name" value="DISAGGREGATASE RELATED REPEAT PROTEIN"/>
    <property type="match status" value="1"/>
</dbReference>
<dbReference type="PANTHER" id="PTHR40124">
    <property type="match status" value="1"/>
</dbReference>
<dbReference type="Pfam" id="PF21294">
    <property type="entry name" value="Polysacc_lyase_14"/>
    <property type="match status" value="1"/>
</dbReference>
<proteinExistence type="predicted"/>
<name>A0A2T7PU16_POMCA</name>
<dbReference type="OrthoDB" id="10069995at2759"/>
<dbReference type="AlphaFoldDB" id="A0A2T7PU16"/>
<feature type="domain" description="Polysaccharide lyase 14" evidence="1">
    <location>
        <begin position="53"/>
        <end position="211"/>
    </location>
</feature>
<evidence type="ECO:0000259" key="1">
    <source>
        <dbReference type="Pfam" id="PF21294"/>
    </source>
</evidence>
<keyword evidence="3" id="KW-1185">Reference proteome</keyword>
<accession>A0A2T7PU16</accession>
<dbReference type="EMBL" id="PZQS01000002">
    <property type="protein sequence ID" value="PVD36921.1"/>
    <property type="molecule type" value="Genomic_DNA"/>
</dbReference>
<sequence>MFVAHCKITLPYPVPERVVWNRTSNNTWEVDFPPEHVWGKDSIAVVNDPAGGKENVLRVHFTKKHYWGSPDNPVGGGFLYPPIPPETAMLMSFDIYFSSNFDFSKGGKLPGLWGGNVDACGSGSYTEDCFTLRFVWREGGVGGIFAHLPRDQSPDFCDRPDVMCETSWGLGLGRGTWTFKKSRWQRISMYVKLNIPGHQDGYIKVELNELTFLMYQWYDVGST</sequence>
<evidence type="ECO:0000313" key="2">
    <source>
        <dbReference type="EMBL" id="PVD36921.1"/>
    </source>
</evidence>
<dbReference type="InterPro" id="IPR048958">
    <property type="entry name" value="Polysacc_lyase_14"/>
</dbReference>
<comment type="caution">
    <text evidence="2">The sequence shown here is derived from an EMBL/GenBank/DDBJ whole genome shotgun (WGS) entry which is preliminary data.</text>
</comment>
<protein>
    <recommendedName>
        <fullName evidence="1">Polysaccharide lyase 14 domain-containing protein</fullName>
    </recommendedName>
</protein>
<dbReference type="Proteomes" id="UP000245119">
    <property type="component" value="Linkage Group LG2"/>
</dbReference>
<evidence type="ECO:0000313" key="3">
    <source>
        <dbReference type="Proteomes" id="UP000245119"/>
    </source>
</evidence>
<reference evidence="2 3" key="1">
    <citation type="submission" date="2018-04" db="EMBL/GenBank/DDBJ databases">
        <title>The genome of golden apple snail Pomacea canaliculata provides insight into stress tolerance and invasive adaptation.</title>
        <authorList>
            <person name="Liu C."/>
            <person name="Liu B."/>
            <person name="Ren Y."/>
            <person name="Zhang Y."/>
            <person name="Wang H."/>
            <person name="Li S."/>
            <person name="Jiang F."/>
            <person name="Yin L."/>
            <person name="Zhang G."/>
            <person name="Qian W."/>
            <person name="Fan W."/>
        </authorList>
    </citation>
    <scope>NUCLEOTIDE SEQUENCE [LARGE SCALE GENOMIC DNA]</scope>
    <source>
        <strain evidence="2">SZHN2017</strain>
        <tissue evidence="2">Muscle</tissue>
    </source>
</reference>
<gene>
    <name evidence="2" type="ORF">C0Q70_03914</name>
</gene>
<dbReference type="Gene3D" id="2.60.120.200">
    <property type="match status" value="1"/>
</dbReference>
<organism evidence="2 3">
    <name type="scientific">Pomacea canaliculata</name>
    <name type="common">Golden apple snail</name>
    <dbReference type="NCBI Taxonomy" id="400727"/>
    <lineage>
        <taxon>Eukaryota</taxon>
        <taxon>Metazoa</taxon>
        <taxon>Spiralia</taxon>
        <taxon>Lophotrochozoa</taxon>
        <taxon>Mollusca</taxon>
        <taxon>Gastropoda</taxon>
        <taxon>Caenogastropoda</taxon>
        <taxon>Architaenioglossa</taxon>
        <taxon>Ampullarioidea</taxon>
        <taxon>Ampullariidae</taxon>
        <taxon>Pomacea</taxon>
    </lineage>
</organism>